<organism evidence="9 10">
    <name type="scientific">Sutterella megalosphaeroides</name>
    <dbReference type="NCBI Taxonomy" id="2494234"/>
    <lineage>
        <taxon>Bacteria</taxon>
        <taxon>Pseudomonadati</taxon>
        <taxon>Pseudomonadota</taxon>
        <taxon>Betaproteobacteria</taxon>
        <taxon>Burkholderiales</taxon>
        <taxon>Sutterellaceae</taxon>
        <taxon>Sutterella</taxon>
    </lineage>
</organism>
<evidence type="ECO:0000313" key="9">
    <source>
        <dbReference type="EMBL" id="BBF22164.1"/>
    </source>
</evidence>
<dbReference type="SUPFAM" id="SSF69593">
    <property type="entry name" value="Glycerol-3-phosphate (1)-acyltransferase"/>
    <property type="match status" value="1"/>
</dbReference>
<dbReference type="GO" id="GO:0006654">
    <property type="term" value="P:phosphatidic acid biosynthetic process"/>
    <property type="evidence" value="ECO:0007669"/>
    <property type="project" value="TreeGrafter"/>
</dbReference>
<feature type="transmembrane region" description="Helical" evidence="7">
    <location>
        <begin position="6"/>
        <end position="31"/>
    </location>
</feature>
<dbReference type="CDD" id="cd07989">
    <property type="entry name" value="LPLAT_AGPAT-like"/>
    <property type="match status" value="1"/>
</dbReference>
<feature type="compositionally biased region" description="Basic and acidic residues" evidence="6">
    <location>
        <begin position="257"/>
        <end position="268"/>
    </location>
</feature>
<keyword evidence="3 9" id="KW-0808">Transferase</keyword>
<dbReference type="AlphaFoldDB" id="A0A2Z6I712"/>
<dbReference type="KEGG" id="sutt:SUTMEG_00550"/>
<keyword evidence="2" id="KW-0444">Lipid biosynthesis</keyword>
<dbReference type="PANTHER" id="PTHR10434:SF64">
    <property type="entry name" value="1-ACYL-SN-GLYCEROL-3-PHOSPHATE ACYLTRANSFERASE-RELATED"/>
    <property type="match status" value="1"/>
</dbReference>
<sequence length="278" mass="30305">MNQVTGAVRLFFVALYILLVVFFVLVVFPFCSATQRGRWIHRLAGWVPAICGVRMTVKGRVPDEGARETGIHSGGTGYMVCANHVSFLDIFVLDAVLPSRFVAKKEIASWPVFGMITRGVGTLFIDRSRRRAVLEVAELMSSTMKKGENVLFFPEGTTGKGDRLLPFYANLFTAGPMAEAEILPVALRYTLKGETTTVASYAHESLFTVLRRIVSTPGLGVEVTVLDPIPSAGRERHELCALASARMAEALGVPDATAEKEAQRRARIEAATASRTEA</sequence>
<dbReference type="GO" id="GO:0003841">
    <property type="term" value="F:1-acylglycerol-3-phosphate O-acyltransferase activity"/>
    <property type="evidence" value="ECO:0007669"/>
    <property type="project" value="TreeGrafter"/>
</dbReference>
<evidence type="ECO:0000256" key="2">
    <source>
        <dbReference type="ARBA" id="ARBA00022516"/>
    </source>
</evidence>
<evidence type="ECO:0000313" key="10">
    <source>
        <dbReference type="Proteomes" id="UP000271003"/>
    </source>
</evidence>
<dbReference type="PANTHER" id="PTHR10434">
    <property type="entry name" value="1-ACYL-SN-GLYCEROL-3-PHOSPHATE ACYLTRANSFERASE"/>
    <property type="match status" value="1"/>
</dbReference>
<dbReference type="InterPro" id="IPR002123">
    <property type="entry name" value="Plipid/glycerol_acylTrfase"/>
</dbReference>
<keyword evidence="10" id="KW-1185">Reference proteome</keyword>
<keyword evidence="4" id="KW-0443">Lipid metabolism</keyword>
<feature type="domain" description="Phospholipid/glycerol acyltransferase" evidence="8">
    <location>
        <begin position="78"/>
        <end position="190"/>
    </location>
</feature>
<evidence type="ECO:0000256" key="5">
    <source>
        <dbReference type="ARBA" id="ARBA00023315"/>
    </source>
</evidence>
<protein>
    <submittedName>
        <fullName evidence="9">1-acyl-sn-glycerol-3-phosphate acyltransferase</fullName>
    </submittedName>
</protein>
<dbReference type="Proteomes" id="UP000271003">
    <property type="component" value="Chromosome"/>
</dbReference>
<dbReference type="EMBL" id="AP018786">
    <property type="protein sequence ID" value="BBF22164.1"/>
    <property type="molecule type" value="Genomic_DNA"/>
</dbReference>
<keyword evidence="7" id="KW-0472">Membrane</keyword>
<comment type="pathway">
    <text evidence="1">Lipid metabolism.</text>
</comment>
<evidence type="ECO:0000256" key="6">
    <source>
        <dbReference type="SAM" id="MobiDB-lite"/>
    </source>
</evidence>
<reference evidence="9 10" key="1">
    <citation type="journal article" date="2018" name="Int. J. Syst. Evol. Microbiol.">
        <title>Mesosutterella multiformis gen. nov., sp. nov., a member of the family Sutterellaceae and Sutterella megalosphaeroides sp. nov., isolated from human faeces.</title>
        <authorList>
            <person name="Sakamoto M."/>
            <person name="Ikeyama N."/>
            <person name="Kunihiro T."/>
            <person name="Iino T."/>
            <person name="Yuki M."/>
            <person name="Ohkuma M."/>
        </authorList>
    </citation>
    <scope>NUCLEOTIDE SEQUENCE [LARGE SCALE GENOMIC DNA]</scope>
    <source>
        <strain evidence="9 10">6FBBBH3</strain>
    </source>
</reference>
<accession>A0A2Z6I712</accession>
<dbReference type="RefSeq" id="WP_120175835.1">
    <property type="nucleotide sequence ID" value="NZ_AP018786.1"/>
</dbReference>
<evidence type="ECO:0000259" key="8">
    <source>
        <dbReference type="SMART" id="SM00563"/>
    </source>
</evidence>
<keyword evidence="7" id="KW-0812">Transmembrane</keyword>
<dbReference type="Pfam" id="PF01553">
    <property type="entry name" value="Acyltransferase"/>
    <property type="match status" value="1"/>
</dbReference>
<dbReference type="OrthoDB" id="9806880at2"/>
<evidence type="ECO:0000256" key="1">
    <source>
        <dbReference type="ARBA" id="ARBA00005189"/>
    </source>
</evidence>
<name>A0A2Z6I712_9BURK</name>
<feature type="region of interest" description="Disordered" evidence="6">
    <location>
        <begin position="256"/>
        <end position="278"/>
    </location>
</feature>
<evidence type="ECO:0000256" key="4">
    <source>
        <dbReference type="ARBA" id="ARBA00023098"/>
    </source>
</evidence>
<keyword evidence="5 9" id="KW-0012">Acyltransferase</keyword>
<evidence type="ECO:0000256" key="7">
    <source>
        <dbReference type="SAM" id="Phobius"/>
    </source>
</evidence>
<proteinExistence type="predicted"/>
<evidence type="ECO:0000256" key="3">
    <source>
        <dbReference type="ARBA" id="ARBA00022679"/>
    </source>
</evidence>
<keyword evidence="7" id="KW-1133">Transmembrane helix</keyword>
<gene>
    <name evidence="9" type="ORF">SUTMEG_00550</name>
</gene>
<dbReference type="SMART" id="SM00563">
    <property type="entry name" value="PlsC"/>
    <property type="match status" value="1"/>
</dbReference>